<name>A0AAW5V1C4_9BACT</name>
<evidence type="ECO:0000313" key="2">
    <source>
        <dbReference type="Proteomes" id="UP001209476"/>
    </source>
</evidence>
<organism evidence="1 2">
    <name type="scientific">Segatella copri</name>
    <dbReference type="NCBI Taxonomy" id="165179"/>
    <lineage>
        <taxon>Bacteria</taxon>
        <taxon>Pseudomonadati</taxon>
        <taxon>Bacteroidota</taxon>
        <taxon>Bacteroidia</taxon>
        <taxon>Bacteroidales</taxon>
        <taxon>Prevotellaceae</taxon>
        <taxon>Segatella</taxon>
    </lineage>
</organism>
<accession>A0AAW5V1C4</accession>
<dbReference type="Proteomes" id="UP001209476">
    <property type="component" value="Unassembled WGS sequence"/>
</dbReference>
<sequence>MVKNNDQIICPVCGKVGIKDFHQEDVVCPCCGTDLSIYRMLRDVNNASQPIVPSGAKIWKITTAALAAVVLTGASYLMLCEKPSKKTDSSELSILRDSINTLKKEIELTKQNVHTSHVQSAETGDTLYVVRKNDSPCKISRKLFGTESRYKEIEEAMKKPLLKPGDTLILKK</sequence>
<dbReference type="AlphaFoldDB" id="A0AAW5V1C4"/>
<protein>
    <recommendedName>
        <fullName evidence="3">LysM domain-containing protein</fullName>
    </recommendedName>
</protein>
<gene>
    <name evidence="1" type="ORF">ONS98_07915</name>
</gene>
<proteinExistence type="predicted"/>
<evidence type="ECO:0000313" key="1">
    <source>
        <dbReference type="EMBL" id="MCW4165141.1"/>
    </source>
</evidence>
<reference evidence="1" key="1">
    <citation type="submission" date="2022-11" db="EMBL/GenBank/DDBJ databases">
        <title>Genomic repertoires linked with pathogenic potency of arthritogenic Prevotella copri isolated from the gut of rheumatoid arthritis patients.</title>
        <authorList>
            <person name="Nii T."/>
            <person name="Maeda Y."/>
            <person name="Motooka D."/>
            <person name="Naito M."/>
            <person name="Matsumoto Y."/>
            <person name="Ogawa T."/>
            <person name="Oguro-Igashira E."/>
            <person name="Kishikawa T."/>
            <person name="Yamashita M."/>
            <person name="Koizumi S."/>
            <person name="Kurakawa T."/>
            <person name="Okumura R."/>
            <person name="Kayama H."/>
            <person name="Murakami M."/>
            <person name="Sakaguchi T."/>
            <person name="Das B."/>
            <person name="Nakamura S."/>
            <person name="Okada Y."/>
            <person name="Kumanogoh A."/>
            <person name="Takeda K."/>
        </authorList>
    </citation>
    <scope>NUCLEOTIDE SEQUENCE</scope>
    <source>
        <strain evidence="1">RA-N001-16</strain>
    </source>
</reference>
<comment type="caution">
    <text evidence="1">The sequence shown here is derived from an EMBL/GenBank/DDBJ whole genome shotgun (WGS) entry which is preliminary data.</text>
</comment>
<dbReference type="RefSeq" id="WP_264911444.1">
    <property type="nucleotide sequence ID" value="NZ_JAPDUL010000001.1"/>
</dbReference>
<dbReference type="EMBL" id="JAPDUM010000001">
    <property type="protein sequence ID" value="MCW4165141.1"/>
    <property type="molecule type" value="Genomic_DNA"/>
</dbReference>
<evidence type="ECO:0008006" key="3">
    <source>
        <dbReference type="Google" id="ProtNLM"/>
    </source>
</evidence>